<dbReference type="AlphaFoldDB" id="A0ABD1FR68"/>
<dbReference type="Pfam" id="PF00656">
    <property type="entry name" value="Peptidase_C14"/>
    <property type="match status" value="1"/>
</dbReference>
<proteinExistence type="inferred from homology"/>
<sequence length="372" mass="41655">MEALTCKRCKQTSSLPPSAQRVRCFGCKTLYSLSTTGDAVRSTSQEWSLDISKKKTEAKLLCHGLRRRLPFASAPPQQHFPTPPRAASLHSEPLPGRRALVCGVSYRKQKHELKGSELDVRKMRELLLGNFRFPPESVLVLAEEDGCLPPTRRNIEEGFRWLVRGIRSGDSLLFYFSGHGKRQREQVPGDEIDGFDETICPVDFEENGMIVDNFINRAVVRPLGPGVKLHAIIDSCHSGTILDLPHVRDARGEWEDNSPPSGAYKGTKGGKAICFSACEDYQLAADTTLLSSDKEMTGAMTITFINAIKESQERNEKISYKSLMDYMHDSIKQAGKSGGFFAGIRRRFHRRILQDPILSSTEEFNTSTEFNL</sequence>
<feature type="domain" description="Peptidase C14 caspase" evidence="2">
    <location>
        <begin position="97"/>
        <end position="333"/>
    </location>
</feature>
<dbReference type="Gene3D" id="3.40.50.12660">
    <property type="match status" value="1"/>
</dbReference>
<dbReference type="PANTHER" id="PTHR48104:SF2">
    <property type="entry name" value="METACASPASE-1-LIKE ISOFORM X1"/>
    <property type="match status" value="1"/>
</dbReference>
<comment type="similarity">
    <text evidence="1">Belongs to the peptidase C14B family.</text>
</comment>
<gene>
    <name evidence="3" type="ORF">AAHA92_30528</name>
</gene>
<comment type="caution">
    <text evidence="3">The sequence shown here is derived from an EMBL/GenBank/DDBJ whole genome shotgun (WGS) entry which is preliminary data.</text>
</comment>
<evidence type="ECO:0000259" key="2">
    <source>
        <dbReference type="Pfam" id="PF00656"/>
    </source>
</evidence>
<dbReference type="InterPro" id="IPR011600">
    <property type="entry name" value="Pept_C14_caspase"/>
</dbReference>
<evidence type="ECO:0000313" key="4">
    <source>
        <dbReference type="Proteomes" id="UP001567538"/>
    </source>
</evidence>
<reference evidence="3 4" key="1">
    <citation type="submission" date="2024-06" db="EMBL/GenBank/DDBJ databases">
        <title>A chromosome level genome sequence of Diviner's sage (Salvia divinorum).</title>
        <authorList>
            <person name="Ford S.A."/>
            <person name="Ro D.-K."/>
            <person name="Ness R.W."/>
            <person name="Phillips M.A."/>
        </authorList>
    </citation>
    <scope>NUCLEOTIDE SEQUENCE [LARGE SCALE GENOMIC DNA]</scope>
    <source>
        <strain evidence="3">SAF-2024a</strain>
        <tissue evidence="3">Leaf</tissue>
    </source>
</reference>
<dbReference type="SUPFAM" id="SSF52129">
    <property type="entry name" value="Caspase-like"/>
    <property type="match status" value="1"/>
</dbReference>
<dbReference type="EMBL" id="JBEAFC010000012">
    <property type="protein sequence ID" value="KAL1534342.1"/>
    <property type="molecule type" value="Genomic_DNA"/>
</dbReference>
<dbReference type="InterPro" id="IPR029030">
    <property type="entry name" value="Caspase-like_dom_sf"/>
</dbReference>
<name>A0ABD1FR68_SALDI</name>
<evidence type="ECO:0000256" key="1">
    <source>
        <dbReference type="ARBA" id="ARBA00009005"/>
    </source>
</evidence>
<evidence type="ECO:0000313" key="3">
    <source>
        <dbReference type="EMBL" id="KAL1534342.1"/>
    </source>
</evidence>
<dbReference type="InterPro" id="IPR050452">
    <property type="entry name" value="Metacaspase"/>
</dbReference>
<organism evidence="3 4">
    <name type="scientific">Salvia divinorum</name>
    <name type="common">Maria pastora</name>
    <name type="synonym">Diviner's sage</name>
    <dbReference type="NCBI Taxonomy" id="28513"/>
    <lineage>
        <taxon>Eukaryota</taxon>
        <taxon>Viridiplantae</taxon>
        <taxon>Streptophyta</taxon>
        <taxon>Embryophyta</taxon>
        <taxon>Tracheophyta</taxon>
        <taxon>Spermatophyta</taxon>
        <taxon>Magnoliopsida</taxon>
        <taxon>eudicotyledons</taxon>
        <taxon>Gunneridae</taxon>
        <taxon>Pentapetalae</taxon>
        <taxon>asterids</taxon>
        <taxon>lamiids</taxon>
        <taxon>Lamiales</taxon>
        <taxon>Lamiaceae</taxon>
        <taxon>Nepetoideae</taxon>
        <taxon>Mentheae</taxon>
        <taxon>Salviinae</taxon>
        <taxon>Salvia</taxon>
        <taxon>Salvia subgen. Calosphace</taxon>
    </lineage>
</organism>
<dbReference type="PANTHER" id="PTHR48104">
    <property type="entry name" value="METACASPASE-4"/>
    <property type="match status" value="1"/>
</dbReference>
<dbReference type="Proteomes" id="UP001567538">
    <property type="component" value="Unassembled WGS sequence"/>
</dbReference>
<protein>
    <submittedName>
        <fullName evidence="3">Metacaspase-1-like</fullName>
    </submittedName>
</protein>
<keyword evidence="4" id="KW-1185">Reference proteome</keyword>
<accession>A0ABD1FR68</accession>